<keyword evidence="5 7" id="KW-1133">Transmembrane helix</keyword>
<evidence type="ECO:0000256" key="5">
    <source>
        <dbReference type="ARBA" id="ARBA00022989"/>
    </source>
</evidence>
<feature type="transmembrane region" description="Helical" evidence="7">
    <location>
        <begin position="151"/>
        <end position="174"/>
    </location>
</feature>
<dbReference type="eggNOG" id="COG0705">
    <property type="taxonomic scope" value="Bacteria"/>
</dbReference>
<feature type="transmembrane region" description="Helical" evidence="7">
    <location>
        <begin position="186"/>
        <end position="209"/>
    </location>
</feature>
<comment type="subcellular location">
    <subcellularLocation>
        <location evidence="1">Membrane</location>
        <topology evidence="1">Multi-pass membrane protein</topology>
    </subcellularLocation>
</comment>
<feature type="transmembrane region" description="Helical" evidence="7">
    <location>
        <begin position="83"/>
        <end position="110"/>
    </location>
</feature>
<evidence type="ECO:0000256" key="3">
    <source>
        <dbReference type="ARBA" id="ARBA00022692"/>
    </source>
</evidence>
<gene>
    <name evidence="9" type="ORF">M23134_07485</name>
</gene>
<evidence type="ECO:0000256" key="6">
    <source>
        <dbReference type="ARBA" id="ARBA00023136"/>
    </source>
</evidence>
<dbReference type="Gene3D" id="1.20.1540.10">
    <property type="entry name" value="Rhomboid-like"/>
    <property type="match status" value="1"/>
</dbReference>
<feature type="transmembrane region" description="Helical" evidence="7">
    <location>
        <begin position="122"/>
        <end position="145"/>
    </location>
</feature>
<feature type="domain" description="Peptidase S54 rhomboid" evidence="8">
    <location>
        <begin position="49"/>
        <end position="200"/>
    </location>
</feature>
<dbReference type="InterPro" id="IPR022764">
    <property type="entry name" value="Peptidase_S54_rhomboid_dom"/>
</dbReference>
<dbReference type="OrthoDB" id="9807874at2"/>
<evidence type="ECO:0000256" key="2">
    <source>
        <dbReference type="ARBA" id="ARBA00009045"/>
    </source>
</evidence>
<organism evidence="9 10">
    <name type="scientific">Microscilla marina ATCC 23134</name>
    <dbReference type="NCBI Taxonomy" id="313606"/>
    <lineage>
        <taxon>Bacteria</taxon>
        <taxon>Pseudomonadati</taxon>
        <taxon>Bacteroidota</taxon>
        <taxon>Cytophagia</taxon>
        <taxon>Cytophagales</taxon>
        <taxon>Microscillaceae</taxon>
        <taxon>Microscilla</taxon>
    </lineage>
</organism>
<dbReference type="RefSeq" id="WP_002694225.1">
    <property type="nucleotide sequence ID" value="NZ_AAWS01000004.1"/>
</dbReference>
<dbReference type="AlphaFoldDB" id="A1ZEX5"/>
<keyword evidence="6 7" id="KW-0472">Membrane</keyword>
<dbReference type="GO" id="GO:0004252">
    <property type="term" value="F:serine-type endopeptidase activity"/>
    <property type="evidence" value="ECO:0007669"/>
    <property type="project" value="InterPro"/>
</dbReference>
<evidence type="ECO:0000256" key="1">
    <source>
        <dbReference type="ARBA" id="ARBA00004141"/>
    </source>
</evidence>
<reference evidence="9 10" key="1">
    <citation type="submission" date="2007-01" db="EMBL/GenBank/DDBJ databases">
        <authorList>
            <person name="Haygood M."/>
            <person name="Podell S."/>
            <person name="Anderson C."/>
            <person name="Hopkinson B."/>
            <person name="Roe K."/>
            <person name="Barbeau K."/>
            <person name="Gaasterland T."/>
            <person name="Ferriera S."/>
            <person name="Johnson J."/>
            <person name="Kravitz S."/>
            <person name="Beeson K."/>
            <person name="Sutton G."/>
            <person name="Rogers Y.-H."/>
            <person name="Friedman R."/>
            <person name="Frazier M."/>
            <person name="Venter J.C."/>
        </authorList>
    </citation>
    <scope>NUCLEOTIDE SEQUENCE [LARGE SCALE GENOMIC DNA]</scope>
    <source>
        <strain evidence="9 10">ATCC 23134</strain>
    </source>
</reference>
<evidence type="ECO:0000256" key="4">
    <source>
        <dbReference type="ARBA" id="ARBA00022801"/>
    </source>
</evidence>
<feature type="transmembrane region" description="Helical" evidence="7">
    <location>
        <begin position="12"/>
        <end position="30"/>
    </location>
</feature>
<dbReference type="Proteomes" id="UP000004095">
    <property type="component" value="Unassembled WGS sequence"/>
</dbReference>
<name>A1ZEX5_MICM2</name>
<keyword evidence="4" id="KW-0378">Hydrolase</keyword>
<dbReference type="PANTHER" id="PTHR43731:SF14">
    <property type="entry name" value="PRESENILIN-ASSOCIATED RHOMBOID-LIKE PROTEIN, MITOCHONDRIAL"/>
    <property type="match status" value="1"/>
</dbReference>
<protein>
    <submittedName>
        <fullName evidence="9">Cytoplasmic membrane protein</fullName>
    </submittedName>
</protein>
<keyword evidence="3 7" id="KW-0812">Transmembrane</keyword>
<evidence type="ECO:0000256" key="7">
    <source>
        <dbReference type="SAM" id="Phobius"/>
    </source>
</evidence>
<sequence length="219" mass="24343">MNDFVKPDGNIYLSVIIIAITVGISLYADKNRLFKSKWIFNPYIIESRKEYYRFLSSGFIHGGSTHLLFNMLTLFFFARQVELIYGAVFPGYGSIMFVVIYLAGIIIASIPAYVKHRGNPAYNALGASGGVSTIVFVSILCLPTSNIGFLLLPFVSFPAFFLGIAYLLYSYYMAKNSNDNIGHEAHLFGALFGIATTIAFVPGVVPRFFEAIANWKGFF</sequence>
<evidence type="ECO:0000313" key="9">
    <source>
        <dbReference type="EMBL" id="EAY31077.1"/>
    </source>
</evidence>
<dbReference type="EMBL" id="AAWS01000004">
    <property type="protein sequence ID" value="EAY31077.1"/>
    <property type="molecule type" value="Genomic_DNA"/>
</dbReference>
<proteinExistence type="inferred from homology"/>
<evidence type="ECO:0000259" key="8">
    <source>
        <dbReference type="Pfam" id="PF01694"/>
    </source>
</evidence>
<accession>A1ZEX5</accession>
<dbReference type="SUPFAM" id="SSF144091">
    <property type="entry name" value="Rhomboid-like"/>
    <property type="match status" value="1"/>
</dbReference>
<dbReference type="PANTHER" id="PTHR43731">
    <property type="entry name" value="RHOMBOID PROTEASE"/>
    <property type="match status" value="1"/>
</dbReference>
<keyword evidence="10" id="KW-1185">Reference proteome</keyword>
<comment type="similarity">
    <text evidence="2">Belongs to the peptidase S54 family.</text>
</comment>
<evidence type="ECO:0000313" key="10">
    <source>
        <dbReference type="Proteomes" id="UP000004095"/>
    </source>
</evidence>
<dbReference type="Pfam" id="PF01694">
    <property type="entry name" value="Rhomboid"/>
    <property type="match status" value="1"/>
</dbReference>
<dbReference type="InterPro" id="IPR035952">
    <property type="entry name" value="Rhomboid-like_sf"/>
</dbReference>
<dbReference type="InterPro" id="IPR050925">
    <property type="entry name" value="Rhomboid_protease_S54"/>
</dbReference>
<dbReference type="GO" id="GO:0016020">
    <property type="term" value="C:membrane"/>
    <property type="evidence" value="ECO:0007669"/>
    <property type="project" value="UniProtKB-SubCell"/>
</dbReference>
<comment type="caution">
    <text evidence="9">The sequence shown here is derived from an EMBL/GenBank/DDBJ whole genome shotgun (WGS) entry which is preliminary data.</text>
</comment>
<feature type="transmembrane region" description="Helical" evidence="7">
    <location>
        <begin position="51"/>
        <end position="77"/>
    </location>
</feature>
<dbReference type="MEROPS" id="S54.025"/>